<dbReference type="PANTHER" id="PTHR43859:SF57">
    <property type="entry name" value="ACYL-ACTIVATING ENZYME 8-RELATED"/>
    <property type="match status" value="1"/>
</dbReference>
<feature type="domain" description="AMP-dependent synthetase/ligase" evidence="7">
    <location>
        <begin position="20"/>
        <end position="407"/>
    </location>
</feature>
<dbReference type="InterPro" id="IPR042099">
    <property type="entry name" value="ANL_N_sf"/>
</dbReference>
<comment type="subcellular location">
    <subcellularLocation>
        <location evidence="1">Cytoplasm</location>
        <location evidence="1">Cytosol</location>
    </subcellularLocation>
</comment>
<feature type="domain" description="AMP-binding enzyme C-terminal" evidence="8">
    <location>
        <begin position="458"/>
        <end position="535"/>
    </location>
</feature>
<evidence type="ECO:0000259" key="8">
    <source>
        <dbReference type="Pfam" id="PF13193"/>
    </source>
</evidence>
<dbReference type="InterPro" id="IPR000873">
    <property type="entry name" value="AMP-dep_synth/lig_dom"/>
</dbReference>
<dbReference type="Pfam" id="PF00501">
    <property type="entry name" value="AMP-binding"/>
    <property type="match status" value="1"/>
</dbReference>
<dbReference type="InterPro" id="IPR025110">
    <property type="entry name" value="AMP-bd_C"/>
</dbReference>
<organism evidence="9 10">
    <name type="scientific">Rhamnella rubrinervis</name>
    <dbReference type="NCBI Taxonomy" id="2594499"/>
    <lineage>
        <taxon>Eukaryota</taxon>
        <taxon>Viridiplantae</taxon>
        <taxon>Streptophyta</taxon>
        <taxon>Embryophyta</taxon>
        <taxon>Tracheophyta</taxon>
        <taxon>Spermatophyta</taxon>
        <taxon>Magnoliopsida</taxon>
        <taxon>eudicotyledons</taxon>
        <taxon>Gunneridae</taxon>
        <taxon>Pentapetalae</taxon>
        <taxon>rosids</taxon>
        <taxon>fabids</taxon>
        <taxon>Rosales</taxon>
        <taxon>Rhamnaceae</taxon>
        <taxon>rhamnoid group</taxon>
        <taxon>Rhamneae</taxon>
        <taxon>Rhamnella</taxon>
    </lineage>
</organism>
<dbReference type="CDD" id="cd12118">
    <property type="entry name" value="ttLC_FACS_AEE21_like"/>
    <property type="match status" value="1"/>
</dbReference>
<keyword evidence="4" id="KW-0436">Ligase</keyword>
<evidence type="ECO:0000256" key="6">
    <source>
        <dbReference type="ARBA" id="ARBA00022840"/>
    </source>
</evidence>
<gene>
    <name evidence="9" type="ORF">FNV43_RR22162</name>
</gene>
<evidence type="ECO:0000256" key="3">
    <source>
        <dbReference type="ARBA" id="ARBA00022490"/>
    </source>
</evidence>
<evidence type="ECO:0000256" key="5">
    <source>
        <dbReference type="ARBA" id="ARBA00022741"/>
    </source>
</evidence>
<dbReference type="InterPro" id="IPR045851">
    <property type="entry name" value="AMP-bd_C_sf"/>
</dbReference>
<evidence type="ECO:0000256" key="2">
    <source>
        <dbReference type="ARBA" id="ARBA00006432"/>
    </source>
</evidence>
<evidence type="ECO:0000256" key="1">
    <source>
        <dbReference type="ARBA" id="ARBA00004514"/>
    </source>
</evidence>
<dbReference type="GO" id="GO:0031956">
    <property type="term" value="F:medium-chain fatty acid-CoA ligase activity"/>
    <property type="evidence" value="ECO:0007669"/>
    <property type="project" value="UniProtKB-ARBA"/>
</dbReference>
<dbReference type="GO" id="GO:0043759">
    <property type="term" value="F:2-methylbutanoate-CoA ligase activity"/>
    <property type="evidence" value="ECO:0007669"/>
    <property type="project" value="UniProtKB-ARBA"/>
</dbReference>
<keyword evidence="5" id="KW-0547">Nucleotide-binding</keyword>
<dbReference type="GO" id="GO:0005829">
    <property type="term" value="C:cytosol"/>
    <property type="evidence" value="ECO:0007669"/>
    <property type="project" value="UniProtKB-SubCell"/>
</dbReference>
<name>A0A8K0DWI9_9ROSA</name>
<keyword evidence="3" id="KW-0963">Cytoplasm</keyword>
<dbReference type="Gene3D" id="3.30.300.30">
    <property type="match status" value="1"/>
</dbReference>
<dbReference type="GO" id="GO:0050218">
    <property type="term" value="F:propionate-CoA ligase activity"/>
    <property type="evidence" value="ECO:0007669"/>
    <property type="project" value="UniProtKB-ARBA"/>
</dbReference>
<keyword evidence="6" id="KW-0067">ATP-binding</keyword>
<dbReference type="Proteomes" id="UP000796880">
    <property type="component" value="Unassembled WGS sequence"/>
</dbReference>
<dbReference type="Gene3D" id="3.40.50.12780">
    <property type="entry name" value="N-terminal domain of ligase-like"/>
    <property type="match status" value="1"/>
</dbReference>
<dbReference type="Pfam" id="PF13193">
    <property type="entry name" value="AMP-binding_C"/>
    <property type="match status" value="1"/>
</dbReference>
<dbReference type="FunFam" id="3.30.300.30:FF:000008">
    <property type="entry name" value="2,3-dihydroxybenzoate-AMP ligase"/>
    <property type="match status" value="1"/>
</dbReference>
<sequence length="558" mass="60929">MEYLKPSPANSSPLTPLGFLERSATVYGDCPSVVYNTTTYTWSQTHLRCLRVASSISSLGINTGHVVSVLAPNIPAMYELHFAVPMAGAILNTINIRLDPHTVSVILGHSESKLVFVDRLSQSLIAEAISLFPPATPIPRLVLIADDTDDALVTSSTTTATVDFCCTYEDLVENGDPGFQWVRPESEWDPMVLNYTSGTTSSPKGVVHCHRGLFIATVDSLIVLAVPRQPVYLWTLPMFHANGWSFPWGMAAVGGTNICLRKFDSPIIYRLIRAHSVTHMCGAPVVLSMLSNYHDNEPLKNPVHILTGGAPPPSAVLLRAESLGFVVSHCYGLTETGGTVVLCAWKPQWSRLPGSERARLKARQGVRTVGTTQVDVVDPESGLSVKRDGSTLGEIVVRGGSVMLGYLKDPAGTAKCMKDDGWFYTGDVAVMHPDGYLEIKDRSKDVIISGGENVSSVEVESVLYTHPAINEAAVVARPDEYWGETPCVFVTLKEGITWKPSEKEIMEYCRAKLPHYMVPKTVVFKDELPKTSTGKIQKFLLRQTAKAMGTTGTRRPRI</sequence>
<evidence type="ECO:0000259" key="7">
    <source>
        <dbReference type="Pfam" id="PF00501"/>
    </source>
</evidence>
<dbReference type="NCBIfam" id="NF006020">
    <property type="entry name" value="PRK08162.1"/>
    <property type="match status" value="1"/>
</dbReference>
<reference evidence="9" key="1">
    <citation type="submission" date="2020-03" db="EMBL/GenBank/DDBJ databases">
        <title>A high-quality chromosome-level genome assembly of a woody plant with both climbing and erect habits, Rhamnella rubrinervis.</title>
        <authorList>
            <person name="Lu Z."/>
            <person name="Yang Y."/>
            <person name="Zhu X."/>
            <person name="Sun Y."/>
        </authorList>
    </citation>
    <scope>NUCLEOTIDE SEQUENCE</scope>
    <source>
        <strain evidence="9">BYM</strain>
        <tissue evidence="9">Leaf</tissue>
    </source>
</reference>
<dbReference type="PANTHER" id="PTHR43859">
    <property type="entry name" value="ACYL-ACTIVATING ENZYME"/>
    <property type="match status" value="1"/>
</dbReference>
<dbReference type="FunFam" id="3.40.50.12780:FF:000003">
    <property type="entry name" value="Long-chain-fatty-acid--CoA ligase FadD"/>
    <property type="match status" value="1"/>
</dbReference>
<dbReference type="SUPFAM" id="SSF56801">
    <property type="entry name" value="Acetyl-CoA synthetase-like"/>
    <property type="match status" value="1"/>
</dbReference>
<dbReference type="AlphaFoldDB" id="A0A8K0DWI9"/>
<dbReference type="EMBL" id="VOIH02000010">
    <property type="protein sequence ID" value="KAF3435075.1"/>
    <property type="molecule type" value="Genomic_DNA"/>
</dbReference>
<dbReference type="PROSITE" id="PS00455">
    <property type="entry name" value="AMP_BINDING"/>
    <property type="match status" value="1"/>
</dbReference>
<comment type="similarity">
    <text evidence="2">Belongs to the ATP-dependent AMP-binding enzyme family.</text>
</comment>
<dbReference type="OrthoDB" id="10253115at2759"/>
<dbReference type="GO" id="GO:0005524">
    <property type="term" value="F:ATP binding"/>
    <property type="evidence" value="ECO:0007669"/>
    <property type="project" value="UniProtKB-KW"/>
</dbReference>
<evidence type="ECO:0000313" key="9">
    <source>
        <dbReference type="EMBL" id="KAF3435075.1"/>
    </source>
</evidence>
<accession>A0A8K0DWI9</accession>
<evidence type="ECO:0000313" key="10">
    <source>
        <dbReference type="Proteomes" id="UP000796880"/>
    </source>
</evidence>
<keyword evidence="10" id="KW-1185">Reference proteome</keyword>
<comment type="caution">
    <text evidence="9">The sequence shown here is derived from an EMBL/GenBank/DDBJ whole genome shotgun (WGS) entry which is preliminary data.</text>
</comment>
<protein>
    <submittedName>
        <fullName evidence="9">Uncharacterized protein</fullName>
    </submittedName>
</protein>
<proteinExistence type="inferred from homology"/>
<dbReference type="InterPro" id="IPR020845">
    <property type="entry name" value="AMP-binding_CS"/>
</dbReference>
<evidence type="ECO:0000256" key="4">
    <source>
        <dbReference type="ARBA" id="ARBA00022598"/>
    </source>
</evidence>